<dbReference type="AlphaFoldDB" id="A0A0G0KEE1"/>
<dbReference type="Proteomes" id="UP000034498">
    <property type="component" value="Unassembled WGS sequence"/>
</dbReference>
<gene>
    <name evidence="1" type="ORF">US94_C0022G0001</name>
</gene>
<proteinExistence type="predicted"/>
<dbReference type="EMBL" id="LBUX01000022">
    <property type="protein sequence ID" value="KKQ73865.1"/>
    <property type="molecule type" value="Genomic_DNA"/>
</dbReference>
<accession>A0A0G0KEE1</accession>
<reference evidence="1 2" key="1">
    <citation type="journal article" date="2015" name="Nature">
        <title>rRNA introns, odd ribosomes, and small enigmatic genomes across a large radiation of phyla.</title>
        <authorList>
            <person name="Brown C.T."/>
            <person name="Hug L.A."/>
            <person name="Thomas B.C."/>
            <person name="Sharon I."/>
            <person name="Castelle C.J."/>
            <person name="Singh A."/>
            <person name="Wilkins M.J."/>
            <person name="Williams K.H."/>
            <person name="Banfield J.F."/>
        </authorList>
    </citation>
    <scope>NUCLEOTIDE SEQUENCE [LARGE SCALE GENOMIC DNA]</scope>
</reference>
<feature type="non-terminal residue" evidence="1">
    <location>
        <position position="1"/>
    </location>
</feature>
<protein>
    <submittedName>
        <fullName evidence="1">Uncharacterized protein</fullName>
    </submittedName>
</protein>
<evidence type="ECO:0000313" key="1">
    <source>
        <dbReference type="EMBL" id="KKQ73865.1"/>
    </source>
</evidence>
<comment type="caution">
    <text evidence="1">The sequence shown here is derived from an EMBL/GenBank/DDBJ whole genome shotgun (WGS) entry which is preliminary data.</text>
</comment>
<sequence>TIVCHVGEDEIEQWGEKLGFEPLRAKEEMLQIMDLT</sequence>
<organism evidence="1 2">
    <name type="scientific">Berkelbacteria bacterium GW2011_GWB1_38_5</name>
    <dbReference type="NCBI Taxonomy" id="1618336"/>
    <lineage>
        <taxon>Bacteria</taxon>
        <taxon>Candidatus Berkelbacteria</taxon>
    </lineage>
</organism>
<name>A0A0G0KEE1_9BACT</name>
<evidence type="ECO:0000313" key="2">
    <source>
        <dbReference type="Proteomes" id="UP000034498"/>
    </source>
</evidence>